<dbReference type="PROSITE" id="PS01108">
    <property type="entry name" value="RIBOSOMAL_L24"/>
    <property type="match status" value="1"/>
</dbReference>
<dbReference type="VEuPathDB" id="FungiDB:AeMF1_009275"/>
<keyword evidence="5" id="KW-0689">Ribosomal protein</keyword>
<reference evidence="12 13" key="1">
    <citation type="submission" date="2019-07" db="EMBL/GenBank/DDBJ databases">
        <title>Genomics analysis of Aphanomyces spp. identifies a new class of oomycete effector associated with host adaptation.</title>
        <authorList>
            <person name="Gaulin E."/>
        </authorList>
    </citation>
    <scope>NUCLEOTIDE SEQUENCE [LARGE SCALE GENOMIC DNA]</scope>
    <source>
        <strain evidence="12 13">ATCC 201684</strain>
    </source>
</reference>
<sequence length="390" mass="44335">MSGKDVLVKFATFTSSSYKADKYYKSMGYGFAFLARAIELYSKKPTRHSRGLSAVATQISFARFVTRFTGIPQTLEALKSGSWVGADDDEHIKQLVNAQCYAMLLYYPLEHLSFVGWVAPKWFPSIDPNKCSRQSCIAWGTFVALDLYVNHKRLDILAAQEKAIGNTLDMSDEDRKKSLATIQAKRSYIQINQIRNMLFLPLCIHWSKEGGIMPEVLTQFLAFSEAILGSTHWPWRGKDHFTLSSKMKFNSTVSSSRRKSRKAHFGAHSTQRRVLMSANLSKDLQQKYNVRSIPIRKDDEVTIVRGTYKNREGRVTQVYRKKFVIHVERVVKEKANGAAVNIGIHPSKVVITKLKLDKDRKKILERKNRAVGDKNKGKFTEADVAMANVD</sequence>
<comment type="similarity">
    <text evidence="2">Belongs to the universal ribosomal protein uL24 family.</text>
</comment>
<protein>
    <recommendedName>
        <fullName evidence="9">50S ribosomal protein L24, chloroplastic</fullName>
    </recommendedName>
</protein>
<dbReference type="Gene3D" id="2.30.30.30">
    <property type="match status" value="1"/>
</dbReference>
<keyword evidence="8" id="KW-0687">Ribonucleoprotein</keyword>
<keyword evidence="4" id="KW-0934">Plastid</keyword>
<dbReference type="Proteomes" id="UP000481153">
    <property type="component" value="Unassembled WGS sequence"/>
</dbReference>
<dbReference type="InterPro" id="IPR005756">
    <property type="entry name" value="Ribosomal_uL24_euk/arc"/>
</dbReference>
<evidence type="ECO:0000313" key="12">
    <source>
        <dbReference type="EMBL" id="KAF0738261.1"/>
    </source>
</evidence>
<evidence type="ECO:0000256" key="1">
    <source>
        <dbReference type="ARBA" id="ARBA00004229"/>
    </source>
</evidence>
<dbReference type="InterPro" id="IPR008733">
    <property type="entry name" value="PEX11"/>
</dbReference>
<dbReference type="InterPro" id="IPR008991">
    <property type="entry name" value="Translation_prot_SH3-like_sf"/>
</dbReference>
<keyword evidence="3" id="KW-0150">Chloroplast</keyword>
<dbReference type="InterPro" id="IPR005824">
    <property type="entry name" value="KOW"/>
</dbReference>
<dbReference type="InterPro" id="IPR041988">
    <property type="entry name" value="Ribosomal_uL24_KOW"/>
</dbReference>
<dbReference type="GO" id="GO:0016559">
    <property type="term" value="P:peroxisome fission"/>
    <property type="evidence" value="ECO:0007669"/>
    <property type="project" value="InterPro"/>
</dbReference>
<dbReference type="FunFam" id="2.30.30.30:FF:000009">
    <property type="entry name" value="60S ribosomal protein L26"/>
    <property type="match status" value="1"/>
</dbReference>
<accession>A0A6G0XDX3</accession>
<comment type="caution">
    <text evidence="12">The sequence shown here is derived from an EMBL/GenBank/DDBJ whole genome shotgun (WGS) entry which is preliminary data.</text>
</comment>
<gene>
    <name evidence="12" type="ORF">Ae201684_005821</name>
</gene>
<dbReference type="CDD" id="cd06089">
    <property type="entry name" value="KOW_RPL26"/>
    <property type="match status" value="1"/>
</dbReference>
<evidence type="ECO:0000256" key="5">
    <source>
        <dbReference type="ARBA" id="ARBA00022980"/>
    </source>
</evidence>
<evidence type="ECO:0000313" key="13">
    <source>
        <dbReference type="Proteomes" id="UP000481153"/>
    </source>
</evidence>
<dbReference type="Pfam" id="PF05648">
    <property type="entry name" value="PEX11"/>
    <property type="match status" value="1"/>
</dbReference>
<dbReference type="GO" id="GO:0009507">
    <property type="term" value="C:chloroplast"/>
    <property type="evidence" value="ECO:0007669"/>
    <property type="project" value="UniProtKB-SubCell"/>
</dbReference>
<dbReference type="GO" id="GO:0003723">
    <property type="term" value="F:RNA binding"/>
    <property type="evidence" value="ECO:0007669"/>
    <property type="project" value="InterPro"/>
</dbReference>
<dbReference type="GO" id="GO:0015934">
    <property type="term" value="C:large ribosomal subunit"/>
    <property type="evidence" value="ECO:0007669"/>
    <property type="project" value="InterPro"/>
</dbReference>
<dbReference type="NCBIfam" id="TIGR01080">
    <property type="entry name" value="rplX_A_E"/>
    <property type="match status" value="1"/>
</dbReference>
<keyword evidence="13" id="KW-1185">Reference proteome</keyword>
<evidence type="ECO:0000256" key="7">
    <source>
        <dbReference type="ARBA" id="ARBA00023140"/>
    </source>
</evidence>
<dbReference type="PANTHER" id="PTHR11143">
    <property type="entry name" value="60S RIBOSOMAL PROTEIN L26 FAMILY MEMBER"/>
    <property type="match status" value="1"/>
</dbReference>
<keyword evidence="7" id="KW-0576">Peroxisome</keyword>
<evidence type="ECO:0000256" key="8">
    <source>
        <dbReference type="ARBA" id="ARBA00023274"/>
    </source>
</evidence>
<dbReference type="SMART" id="SM00739">
    <property type="entry name" value="KOW"/>
    <property type="match status" value="1"/>
</dbReference>
<dbReference type="GO" id="GO:0005778">
    <property type="term" value="C:peroxisomal membrane"/>
    <property type="evidence" value="ECO:0007669"/>
    <property type="project" value="UniProtKB-SubCell"/>
</dbReference>
<feature type="domain" description="KOW" evidence="11">
    <location>
        <begin position="294"/>
        <end position="321"/>
    </location>
</feature>
<evidence type="ECO:0000256" key="3">
    <source>
        <dbReference type="ARBA" id="ARBA00022528"/>
    </source>
</evidence>
<proteinExistence type="inferred from homology"/>
<dbReference type="EMBL" id="VJMJ01000077">
    <property type="protein sequence ID" value="KAF0738261.1"/>
    <property type="molecule type" value="Genomic_DNA"/>
</dbReference>
<evidence type="ECO:0000256" key="2">
    <source>
        <dbReference type="ARBA" id="ARBA00010618"/>
    </source>
</evidence>
<dbReference type="Pfam" id="PF16906">
    <property type="entry name" value="Ribosomal_L26"/>
    <property type="match status" value="1"/>
</dbReference>
<comment type="subcellular location">
    <subcellularLocation>
        <location evidence="10">Peroxisome membrane</location>
    </subcellularLocation>
    <subcellularLocation>
        <location evidence="1">Plastid</location>
        <location evidence="1">Chloroplast</location>
    </subcellularLocation>
</comment>
<dbReference type="Pfam" id="PF00467">
    <property type="entry name" value="KOW"/>
    <property type="match status" value="1"/>
</dbReference>
<keyword evidence="6" id="KW-0472">Membrane</keyword>
<dbReference type="VEuPathDB" id="FungiDB:AeMF1_009274"/>
<name>A0A6G0XDX3_9STRA</name>
<evidence type="ECO:0000256" key="9">
    <source>
        <dbReference type="ARBA" id="ARBA00035361"/>
    </source>
</evidence>
<evidence type="ECO:0000256" key="6">
    <source>
        <dbReference type="ARBA" id="ARBA00023136"/>
    </source>
</evidence>
<dbReference type="GO" id="GO:0006412">
    <property type="term" value="P:translation"/>
    <property type="evidence" value="ECO:0007669"/>
    <property type="project" value="InterPro"/>
</dbReference>
<dbReference type="SUPFAM" id="SSF50104">
    <property type="entry name" value="Translation proteins SH3-like domain"/>
    <property type="match status" value="1"/>
</dbReference>
<evidence type="ECO:0000259" key="11">
    <source>
        <dbReference type="SMART" id="SM00739"/>
    </source>
</evidence>
<organism evidence="12 13">
    <name type="scientific">Aphanomyces euteiches</name>
    <dbReference type="NCBI Taxonomy" id="100861"/>
    <lineage>
        <taxon>Eukaryota</taxon>
        <taxon>Sar</taxon>
        <taxon>Stramenopiles</taxon>
        <taxon>Oomycota</taxon>
        <taxon>Saprolegniomycetes</taxon>
        <taxon>Saprolegniales</taxon>
        <taxon>Verrucalvaceae</taxon>
        <taxon>Aphanomyces</taxon>
    </lineage>
</organism>
<dbReference type="InterPro" id="IPR014722">
    <property type="entry name" value="Rib_uL2_dom2"/>
</dbReference>
<dbReference type="AlphaFoldDB" id="A0A6G0XDX3"/>
<evidence type="ECO:0000256" key="10">
    <source>
        <dbReference type="ARBA" id="ARBA00046271"/>
    </source>
</evidence>
<dbReference type="GO" id="GO:0003735">
    <property type="term" value="F:structural constituent of ribosome"/>
    <property type="evidence" value="ECO:0007669"/>
    <property type="project" value="InterPro"/>
</dbReference>
<evidence type="ECO:0000256" key="4">
    <source>
        <dbReference type="ARBA" id="ARBA00022640"/>
    </source>
</evidence>
<dbReference type="InterPro" id="IPR005825">
    <property type="entry name" value="Ribosomal_uL24_CS"/>
</dbReference>